<evidence type="ECO:0000259" key="2">
    <source>
        <dbReference type="Pfam" id="PF01738"/>
    </source>
</evidence>
<feature type="signal peptide" evidence="1">
    <location>
        <begin position="1"/>
        <end position="17"/>
    </location>
</feature>
<dbReference type="SUPFAM" id="SSF53474">
    <property type="entry name" value="alpha/beta-Hydrolases"/>
    <property type="match status" value="1"/>
</dbReference>
<evidence type="ECO:0000256" key="1">
    <source>
        <dbReference type="SAM" id="SignalP"/>
    </source>
</evidence>
<gene>
    <name evidence="3" type="ORF">AELL_0066</name>
    <name evidence="4" type="ORF">CP962_00760</name>
</gene>
<evidence type="ECO:0000313" key="5">
    <source>
        <dbReference type="Proteomes" id="UP000262582"/>
    </source>
</evidence>
<dbReference type="InterPro" id="IPR002925">
    <property type="entry name" value="Dienelactn_hydro"/>
</dbReference>
<dbReference type="Gene3D" id="3.40.50.1820">
    <property type="entry name" value="alpha/beta hydrolase"/>
    <property type="match status" value="1"/>
</dbReference>
<dbReference type="EMBL" id="CP032097">
    <property type="protein sequence ID" value="AXX93773.1"/>
    <property type="molecule type" value="Genomic_DNA"/>
</dbReference>
<dbReference type="Proteomes" id="UP000290588">
    <property type="component" value="Unassembled WGS sequence"/>
</dbReference>
<dbReference type="RefSeq" id="WP_118916027.1">
    <property type="nucleotide sequence ID" value="NZ_CP032097.1"/>
</dbReference>
<dbReference type="KEGG" id="aell:AELL_0066"/>
<dbReference type="PANTHER" id="PTHR22946:SF0">
    <property type="entry name" value="DIENELACTONE HYDROLASE DOMAIN-CONTAINING PROTEIN"/>
    <property type="match status" value="1"/>
</dbReference>
<proteinExistence type="predicted"/>
<dbReference type="InterPro" id="IPR050261">
    <property type="entry name" value="FrsA_esterase"/>
</dbReference>
<dbReference type="PANTHER" id="PTHR22946">
    <property type="entry name" value="DIENELACTONE HYDROLASE DOMAIN-CONTAINING PROTEIN-RELATED"/>
    <property type="match status" value="1"/>
</dbReference>
<reference evidence="3 5" key="2">
    <citation type="submission" date="2018-08" db="EMBL/GenBank/DDBJ databases">
        <title>Complete genome of the Arcobacter ellisii type strain LMG 26155.</title>
        <authorList>
            <person name="Miller W.G."/>
            <person name="Yee E."/>
            <person name="Bono J.L."/>
        </authorList>
    </citation>
    <scope>NUCLEOTIDE SEQUENCE [LARGE SCALE GENOMIC DNA]</scope>
    <source>
        <strain evidence="3 5">LMG 26155</strain>
    </source>
</reference>
<evidence type="ECO:0000313" key="4">
    <source>
        <dbReference type="EMBL" id="RXI32969.1"/>
    </source>
</evidence>
<dbReference type="Pfam" id="PF01738">
    <property type="entry name" value="DLH"/>
    <property type="match status" value="1"/>
</dbReference>
<keyword evidence="4" id="KW-0378">Hydrolase</keyword>
<feature type="chain" id="PRO_5044584684" evidence="1">
    <location>
        <begin position="18"/>
        <end position="242"/>
    </location>
</feature>
<dbReference type="OrthoDB" id="9787933at2"/>
<sequence>MKKFVLSMVTLASLAFADGNITYKIDGKDYEAYYVNATKNAPLVFMVHDWDGITDYEIKRASMLKELGYSVFAVDLYGKGVRPTELADKKAMTKSLYDNREEMRKRLNAGFEEAKKLGLNTSNSVGMGYCFGGSSILEMARSGAELKAFIPFHGNLATPNGQDYKNTKGNIVVFHGSADTVVPFSEFADLAVELEKTGINHEMITYSKAPHAFSVFGAKSYEEVADKKSWKRFTEVLEETLK</sequence>
<evidence type="ECO:0000313" key="3">
    <source>
        <dbReference type="EMBL" id="AXX93773.1"/>
    </source>
</evidence>
<feature type="domain" description="Dienelactone hydrolase" evidence="2">
    <location>
        <begin position="32"/>
        <end position="239"/>
    </location>
</feature>
<protein>
    <submittedName>
        <fullName evidence="4">Dienelactone hydrolase</fullName>
    </submittedName>
</protein>
<dbReference type="InterPro" id="IPR029058">
    <property type="entry name" value="AB_hydrolase_fold"/>
</dbReference>
<name>A0A347U4J5_9BACT</name>
<dbReference type="EMBL" id="NXIG01000001">
    <property type="protein sequence ID" value="RXI32969.1"/>
    <property type="molecule type" value="Genomic_DNA"/>
</dbReference>
<reference evidence="4 6" key="1">
    <citation type="submission" date="2017-09" db="EMBL/GenBank/DDBJ databases">
        <title>Genomics of the genus Arcobacter.</title>
        <authorList>
            <person name="Perez-Cataluna A."/>
            <person name="Figueras M.J."/>
            <person name="Salas-Masso N."/>
        </authorList>
    </citation>
    <scope>NUCLEOTIDE SEQUENCE [LARGE SCALE GENOMIC DNA]</scope>
    <source>
        <strain evidence="4 6">CECT 7837</strain>
    </source>
</reference>
<dbReference type="GO" id="GO:0016787">
    <property type="term" value="F:hydrolase activity"/>
    <property type="evidence" value="ECO:0007669"/>
    <property type="project" value="UniProtKB-KW"/>
</dbReference>
<dbReference type="AlphaFoldDB" id="A0A347U4J5"/>
<keyword evidence="1" id="KW-0732">Signal</keyword>
<dbReference type="Proteomes" id="UP000262582">
    <property type="component" value="Chromosome"/>
</dbReference>
<evidence type="ECO:0000313" key="6">
    <source>
        <dbReference type="Proteomes" id="UP000290588"/>
    </source>
</evidence>
<keyword evidence="5" id="KW-1185">Reference proteome</keyword>
<organism evidence="4 6">
    <name type="scientific">Arcobacter ellisii</name>
    <dbReference type="NCBI Taxonomy" id="913109"/>
    <lineage>
        <taxon>Bacteria</taxon>
        <taxon>Pseudomonadati</taxon>
        <taxon>Campylobacterota</taxon>
        <taxon>Epsilonproteobacteria</taxon>
        <taxon>Campylobacterales</taxon>
        <taxon>Arcobacteraceae</taxon>
        <taxon>Arcobacter</taxon>
    </lineage>
</organism>
<accession>A0A347U4J5</accession>